<evidence type="ECO:0000313" key="2">
    <source>
        <dbReference type="EMBL" id="MQM18587.1"/>
    </source>
</evidence>
<feature type="non-terminal residue" evidence="2">
    <location>
        <position position="1"/>
    </location>
</feature>
<evidence type="ECO:0000256" key="1">
    <source>
        <dbReference type="SAM" id="MobiDB-lite"/>
    </source>
</evidence>
<proteinExistence type="predicted"/>
<feature type="compositionally biased region" description="Low complexity" evidence="1">
    <location>
        <begin position="61"/>
        <end position="79"/>
    </location>
</feature>
<comment type="caution">
    <text evidence="2">The sequence shown here is derived from an EMBL/GenBank/DDBJ whole genome shotgun (WGS) entry which is preliminary data.</text>
</comment>
<dbReference type="OrthoDB" id="448280at2759"/>
<gene>
    <name evidence="2" type="ORF">Taro_051580</name>
</gene>
<keyword evidence="3" id="KW-1185">Reference proteome</keyword>
<accession>A0A843XHQ2</accession>
<reference evidence="2" key="1">
    <citation type="submission" date="2017-07" db="EMBL/GenBank/DDBJ databases">
        <title>Taro Niue Genome Assembly and Annotation.</title>
        <authorList>
            <person name="Atibalentja N."/>
            <person name="Keating K."/>
            <person name="Fields C.J."/>
        </authorList>
    </citation>
    <scope>NUCLEOTIDE SEQUENCE</scope>
    <source>
        <strain evidence="2">Niue_2</strain>
        <tissue evidence="2">Leaf</tissue>
    </source>
</reference>
<evidence type="ECO:0000313" key="3">
    <source>
        <dbReference type="Proteomes" id="UP000652761"/>
    </source>
</evidence>
<dbReference type="AlphaFoldDB" id="A0A843XHQ2"/>
<feature type="region of interest" description="Disordered" evidence="1">
    <location>
        <begin position="61"/>
        <end position="80"/>
    </location>
</feature>
<name>A0A843XHQ2_COLES</name>
<organism evidence="2 3">
    <name type="scientific">Colocasia esculenta</name>
    <name type="common">Wild taro</name>
    <name type="synonym">Arum esculentum</name>
    <dbReference type="NCBI Taxonomy" id="4460"/>
    <lineage>
        <taxon>Eukaryota</taxon>
        <taxon>Viridiplantae</taxon>
        <taxon>Streptophyta</taxon>
        <taxon>Embryophyta</taxon>
        <taxon>Tracheophyta</taxon>
        <taxon>Spermatophyta</taxon>
        <taxon>Magnoliopsida</taxon>
        <taxon>Liliopsida</taxon>
        <taxon>Araceae</taxon>
        <taxon>Aroideae</taxon>
        <taxon>Colocasieae</taxon>
        <taxon>Colocasia</taxon>
    </lineage>
</organism>
<dbReference type="EMBL" id="NMUH01008301">
    <property type="protein sequence ID" value="MQM18587.1"/>
    <property type="molecule type" value="Genomic_DNA"/>
</dbReference>
<sequence length="218" mass="23746">LVDVEGPRADSTSAVKEESATSKFDIKVACSEAEEEVVELEVEAEMDEEMLLPALIYKDSSSAAEATPTPSSTPTRITPTLPPHHRDAGALFPVESQQQFLSPPPRHMAAFNFGSSKCYPSTPPFYHYTHQQTSPDGKPKSVEVAAEVAVELGCHGGHHHHDNCVVLGESEGDTMVGDTEERMTRLKQQMVSQVLEIGIIFHSGDHRDDDGDVAEQSH</sequence>
<protein>
    <submittedName>
        <fullName evidence="2">Uncharacterized protein</fullName>
    </submittedName>
</protein>
<dbReference type="Proteomes" id="UP000652761">
    <property type="component" value="Unassembled WGS sequence"/>
</dbReference>